<dbReference type="EMBL" id="CP002530">
    <property type="protein sequence ID" value="ADY35195.1"/>
    <property type="molecule type" value="Genomic_DNA"/>
</dbReference>
<dbReference type="SUPFAM" id="SSF103515">
    <property type="entry name" value="Autotransporter"/>
    <property type="match status" value="1"/>
</dbReference>
<keyword evidence="1" id="KW-0732">Signal</keyword>
<dbReference type="Pfam" id="PF12099">
    <property type="entry name" value="DUF3575"/>
    <property type="match status" value="1"/>
</dbReference>
<dbReference type="OrthoDB" id="1060107at2"/>
<dbReference type="HOGENOM" id="CLU_085002_2_0_10"/>
<proteinExistence type="predicted"/>
<dbReference type="STRING" id="667015.Bacsa_0599"/>
<dbReference type="KEGG" id="bsa:Bacsa_0599"/>
<accession>F0R0F9</accession>
<evidence type="ECO:0008006" key="5">
    <source>
        <dbReference type="Google" id="ProtNLM"/>
    </source>
</evidence>
<dbReference type="KEGG" id="bsa:Bacsa_3621"/>
<gene>
    <name evidence="2" type="ordered locus">Bacsa_0599</name>
    <name evidence="3" type="ordered locus">Bacsa_3621</name>
</gene>
<reference evidence="2 4" key="1">
    <citation type="journal article" date="2011" name="Stand. Genomic Sci.">
        <title>Complete genome sequence of Bacteroides salanitronis type strain (BL78).</title>
        <authorList>
            <person name="Gronow S."/>
            <person name="Held B."/>
            <person name="Lucas S."/>
            <person name="Lapidus A."/>
            <person name="Del Rio T.G."/>
            <person name="Nolan M."/>
            <person name="Tice H."/>
            <person name="Deshpande S."/>
            <person name="Cheng J.F."/>
            <person name="Pitluck S."/>
            <person name="Liolios K."/>
            <person name="Pagani I."/>
            <person name="Ivanova N."/>
            <person name="Mavromatis K."/>
            <person name="Pati A."/>
            <person name="Tapia R."/>
            <person name="Han C."/>
            <person name="Goodwin L."/>
            <person name="Chen A."/>
            <person name="Palaniappan K."/>
            <person name="Land M."/>
            <person name="Hauser L."/>
            <person name="Chang Y.J."/>
            <person name="Jeffries C.D."/>
            <person name="Brambilla E.M."/>
            <person name="Rohde M."/>
            <person name="Goker M."/>
            <person name="Detter J.C."/>
            <person name="Woyke T."/>
            <person name="Bristow J."/>
            <person name="Markowitz V."/>
            <person name="Hugenholtz P."/>
            <person name="Kyrpides N.C."/>
            <person name="Klenk H.P."/>
            <person name="Eisen J.A."/>
        </authorList>
    </citation>
    <scope>NUCLEOTIDE SEQUENCE [LARGE SCALE GENOMIC DNA]</scope>
    <source>
        <strain evidence="2 4">DSM 18170</strain>
    </source>
</reference>
<feature type="chain" id="PRO_5007654884" description="DUF3575 domain-containing protein" evidence="1">
    <location>
        <begin position="19"/>
        <end position="191"/>
    </location>
</feature>
<dbReference type="InterPro" id="IPR021958">
    <property type="entry name" value="DUF3575"/>
</dbReference>
<dbReference type="Proteomes" id="UP000007486">
    <property type="component" value="Chromosome"/>
</dbReference>
<name>F0R0F9_PHOSB</name>
<feature type="signal peptide" evidence="1">
    <location>
        <begin position="1"/>
        <end position="18"/>
    </location>
</feature>
<evidence type="ECO:0000313" key="4">
    <source>
        <dbReference type="Proteomes" id="UP000007486"/>
    </source>
</evidence>
<dbReference type="AlphaFoldDB" id="F0R0F9"/>
<dbReference type="EMBL" id="CP002530">
    <property type="protein sequence ID" value="ADY38143.1"/>
    <property type="molecule type" value="Genomic_DNA"/>
</dbReference>
<evidence type="ECO:0000313" key="3">
    <source>
        <dbReference type="EMBL" id="ADY38143.1"/>
    </source>
</evidence>
<protein>
    <recommendedName>
        <fullName evidence="5">DUF3575 domain-containing protein</fullName>
    </recommendedName>
</protein>
<sequence>MKRLLFVLLSCIGLSVSAQNWAVKTNLLYDMTATMNLGAEVRMSPQWTLDVSANWNPWTFSDNKKWKQLVVQPEARYWFCEAFNGHFVGAHLLGGIYNMGNWDTDFTFLGTDFGKLKDYRFEGWMVGMGIAYGYQWMLSKHWSVEAEIGIGYVYSQYDKYDCATCGETYEQDKPHHYVGPTKLALSLIYVF</sequence>
<organism evidence="2 4">
    <name type="scientific">Phocaeicola salanitronis (strain DSM 18170 / JCM 13657 / CCUG 60908 / BL78)</name>
    <name type="common">Bacteroides salanitronis</name>
    <dbReference type="NCBI Taxonomy" id="667015"/>
    <lineage>
        <taxon>Bacteria</taxon>
        <taxon>Pseudomonadati</taxon>
        <taxon>Bacteroidota</taxon>
        <taxon>Bacteroidia</taxon>
        <taxon>Bacteroidales</taxon>
        <taxon>Bacteroidaceae</taxon>
        <taxon>Phocaeicola</taxon>
    </lineage>
</organism>
<dbReference type="eggNOG" id="COG2885">
    <property type="taxonomic scope" value="Bacteria"/>
</dbReference>
<dbReference type="Gene3D" id="2.40.128.130">
    <property type="entry name" value="Autotransporter beta-domain"/>
    <property type="match status" value="1"/>
</dbReference>
<evidence type="ECO:0000256" key="1">
    <source>
        <dbReference type="SAM" id="SignalP"/>
    </source>
</evidence>
<dbReference type="InterPro" id="IPR036709">
    <property type="entry name" value="Autotransporte_beta_dom_sf"/>
</dbReference>
<keyword evidence="4" id="KW-1185">Reference proteome</keyword>
<dbReference type="RefSeq" id="WP_013616653.1">
    <property type="nucleotide sequence ID" value="NC_015164.1"/>
</dbReference>
<evidence type="ECO:0000313" key="2">
    <source>
        <dbReference type="EMBL" id="ADY35195.1"/>
    </source>
</evidence>